<keyword evidence="2" id="KW-0408">Iron</keyword>
<dbReference type="InterPro" id="IPR011005">
    <property type="entry name" value="Dihydropteroate_synth-like_sf"/>
</dbReference>
<evidence type="ECO:0000313" key="4">
    <source>
        <dbReference type="EMBL" id="MBP2478538.1"/>
    </source>
</evidence>
<feature type="domain" description="IspG TIM-barrel" evidence="3">
    <location>
        <begin position="10"/>
        <end position="222"/>
    </location>
</feature>
<evidence type="ECO:0000256" key="2">
    <source>
        <dbReference type="ARBA" id="ARBA00022485"/>
    </source>
</evidence>
<keyword evidence="5" id="KW-1185">Reference proteome</keyword>
<dbReference type="Pfam" id="PF04551">
    <property type="entry name" value="GcpE"/>
    <property type="match status" value="1"/>
</dbReference>
<organism evidence="4 5">
    <name type="scientific">Crossiella equi</name>
    <dbReference type="NCBI Taxonomy" id="130796"/>
    <lineage>
        <taxon>Bacteria</taxon>
        <taxon>Bacillati</taxon>
        <taxon>Actinomycetota</taxon>
        <taxon>Actinomycetes</taxon>
        <taxon>Pseudonocardiales</taxon>
        <taxon>Pseudonocardiaceae</taxon>
        <taxon>Crossiella</taxon>
    </lineage>
</organism>
<dbReference type="PANTHER" id="PTHR30454">
    <property type="entry name" value="4-HYDROXY-3-METHYLBUT-2-EN-1-YL DIPHOSPHATE SYNTHASE"/>
    <property type="match status" value="1"/>
</dbReference>
<dbReference type="PANTHER" id="PTHR30454:SF0">
    <property type="entry name" value="4-HYDROXY-3-METHYLBUT-2-EN-1-YL DIPHOSPHATE SYNTHASE (FERREDOXIN), CHLOROPLASTIC"/>
    <property type="match status" value="1"/>
</dbReference>
<name>A0ABS5APN0_9PSEU</name>
<evidence type="ECO:0000313" key="5">
    <source>
        <dbReference type="Proteomes" id="UP001519363"/>
    </source>
</evidence>
<dbReference type="Gene3D" id="3.20.20.20">
    <property type="entry name" value="Dihydropteroate synthase-like"/>
    <property type="match status" value="1"/>
</dbReference>
<keyword evidence="2" id="KW-0004">4Fe-4S</keyword>
<gene>
    <name evidence="4" type="ORF">JOF53_007410</name>
</gene>
<sequence>MADGGPRRYTRPVRLGPVALGAPHPVAVHAAAEGTDPEALLTVAVQAAAAGGEVLRVVRADRVGAAGLAELVRGCPVPVVAEIPPEGAAVDRAAEAGCAGVRVVVEERSLRLHAAELARTALATGLPVELAVAERPGQGALGLAEAGLRACALLAAHGLTAVQLAVSCAQPAVVLAAARLLAVACQHPLQFALTAAGGAATARAAAVCGQLLAEGIGDSVWLPSAGDAVMQAFVGTQVLRALQDG</sequence>
<dbReference type="Proteomes" id="UP001519363">
    <property type="component" value="Unassembled WGS sequence"/>
</dbReference>
<evidence type="ECO:0000256" key="1">
    <source>
        <dbReference type="ARBA" id="ARBA00001966"/>
    </source>
</evidence>
<accession>A0ABS5APN0</accession>
<protein>
    <submittedName>
        <fullName evidence="4">4-hydroxy-3-methylbut-2-en-1-yl diphosphate synthase IspG/GcpE</fullName>
    </submittedName>
</protein>
<comment type="cofactor">
    <cofactor evidence="1">
        <name>[4Fe-4S] cluster</name>
        <dbReference type="ChEBI" id="CHEBI:49883"/>
    </cofactor>
</comment>
<dbReference type="RefSeq" id="WP_086788393.1">
    <property type="nucleotide sequence ID" value="NZ_JAGIOO010000001.1"/>
</dbReference>
<proteinExistence type="predicted"/>
<dbReference type="EMBL" id="JAGIOO010000001">
    <property type="protein sequence ID" value="MBP2478538.1"/>
    <property type="molecule type" value="Genomic_DNA"/>
</dbReference>
<dbReference type="InterPro" id="IPR004588">
    <property type="entry name" value="IspG_bac-typ"/>
</dbReference>
<keyword evidence="2" id="KW-0411">Iron-sulfur</keyword>
<evidence type="ECO:0000259" key="3">
    <source>
        <dbReference type="Pfam" id="PF04551"/>
    </source>
</evidence>
<keyword evidence="2" id="KW-0479">Metal-binding</keyword>
<reference evidence="4 5" key="1">
    <citation type="submission" date="2021-03" db="EMBL/GenBank/DDBJ databases">
        <title>Sequencing the genomes of 1000 actinobacteria strains.</title>
        <authorList>
            <person name="Klenk H.-P."/>
        </authorList>
    </citation>
    <scope>NUCLEOTIDE SEQUENCE [LARGE SCALE GENOMIC DNA]</scope>
    <source>
        <strain evidence="4 5">DSM 44580</strain>
    </source>
</reference>
<dbReference type="InterPro" id="IPR058578">
    <property type="entry name" value="IspG_TIM"/>
</dbReference>
<comment type="caution">
    <text evidence="4">The sequence shown here is derived from an EMBL/GenBank/DDBJ whole genome shotgun (WGS) entry which is preliminary data.</text>
</comment>